<evidence type="ECO:0008006" key="4">
    <source>
        <dbReference type="Google" id="ProtNLM"/>
    </source>
</evidence>
<keyword evidence="3" id="KW-1185">Reference proteome</keyword>
<accession>A0A4Y8L040</accession>
<comment type="caution">
    <text evidence="2">The sequence shown here is derived from an EMBL/GenBank/DDBJ whole genome shotgun (WGS) entry which is preliminary data.</text>
</comment>
<proteinExistence type="predicted"/>
<evidence type="ECO:0000256" key="1">
    <source>
        <dbReference type="SAM" id="SignalP"/>
    </source>
</evidence>
<evidence type="ECO:0000313" key="3">
    <source>
        <dbReference type="Proteomes" id="UP000297861"/>
    </source>
</evidence>
<reference evidence="2 3" key="1">
    <citation type="submission" date="2019-03" db="EMBL/GenBank/DDBJ databases">
        <title>San Antonio Military Medical Center submission to MRSN (WRAIR), pending publication.</title>
        <authorList>
            <person name="Blyth D.M."/>
            <person name="Mccarthy S.L."/>
            <person name="Schall S.E."/>
            <person name="Stam J.A."/>
            <person name="Ong A.C."/>
            <person name="Mcgann P.T."/>
        </authorList>
    </citation>
    <scope>NUCLEOTIDE SEQUENCE [LARGE SCALE GENOMIC DNA]</scope>
    <source>
        <strain evidence="2 3">MRSN571793</strain>
    </source>
</reference>
<evidence type="ECO:0000313" key="2">
    <source>
        <dbReference type="EMBL" id="TFD96013.1"/>
    </source>
</evidence>
<dbReference type="EMBL" id="SOML01000006">
    <property type="protein sequence ID" value="TFD96013.1"/>
    <property type="molecule type" value="Genomic_DNA"/>
</dbReference>
<name>A0A4Y8L040_9BACT</name>
<dbReference type="STRING" id="1121485.GCA_000426485_00429"/>
<organism evidence="2 3">
    <name type="scientific">Dysgonomonas capnocytophagoides</name>
    <dbReference type="NCBI Taxonomy" id="45254"/>
    <lineage>
        <taxon>Bacteria</taxon>
        <taxon>Pseudomonadati</taxon>
        <taxon>Bacteroidota</taxon>
        <taxon>Bacteroidia</taxon>
        <taxon>Bacteroidales</taxon>
        <taxon>Dysgonomonadaceae</taxon>
        <taxon>Dysgonomonas</taxon>
    </lineage>
</organism>
<sequence>MQNRFILILGLLSFILTANAQSITEAEVFEKLKQKYSPEAYDNALKEYQSANDTVKIIMLRVYSMPMSSRKEAIDNYETHIQDINNLQNEFAKAVPKGYTVSLSIELDNDPLRSILGIDLMISKKGKDGKPELIDGEFDMEYGSERLDQLLRILKWDAMTFSNFRNMMQMANCCSIENGNPVEIGFTRSGLGKYSYLIFPTEMLTVPQIKEYNDGCQYKYYKKNIVLKYEGGMAGPQCFTD</sequence>
<protein>
    <recommendedName>
        <fullName evidence="4">DUF3298 domain-containing protein</fullName>
    </recommendedName>
</protein>
<gene>
    <name evidence="2" type="ORF">E2605_10485</name>
</gene>
<dbReference type="Proteomes" id="UP000297861">
    <property type="component" value="Unassembled WGS sequence"/>
</dbReference>
<keyword evidence="1" id="KW-0732">Signal</keyword>
<dbReference type="OrthoDB" id="755509at2"/>
<feature type="chain" id="PRO_5021460311" description="DUF3298 domain-containing protein" evidence="1">
    <location>
        <begin position="21"/>
        <end position="241"/>
    </location>
</feature>
<dbReference type="AlphaFoldDB" id="A0A4Y8L040"/>
<feature type="signal peptide" evidence="1">
    <location>
        <begin position="1"/>
        <end position="20"/>
    </location>
</feature>
<dbReference type="RefSeq" id="WP_134436415.1">
    <property type="nucleotide sequence ID" value="NZ_AP028867.1"/>
</dbReference>